<keyword evidence="3" id="KW-1185">Reference proteome</keyword>
<dbReference type="eggNOG" id="COG0589">
    <property type="taxonomic scope" value="Bacteria"/>
</dbReference>
<accession>A0A084IKH2</accession>
<dbReference type="PATRIC" id="fig|1304275.5.peg.2208"/>
<evidence type="ECO:0000313" key="2">
    <source>
        <dbReference type="EMBL" id="KEZ77206.1"/>
    </source>
</evidence>
<name>A0A084IKH2_SALHC</name>
<dbReference type="AlphaFoldDB" id="A0A084IKH2"/>
<evidence type="ECO:0000259" key="1">
    <source>
        <dbReference type="Pfam" id="PF00582"/>
    </source>
</evidence>
<dbReference type="RefSeq" id="WP_051883398.1">
    <property type="nucleotide sequence ID" value="NZ_APNK01000015.1"/>
</dbReference>
<dbReference type="SUPFAM" id="SSF52402">
    <property type="entry name" value="Adenine nucleotide alpha hydrolases-like"/>
    <property type="match status" value="2"/>
</dbReference>
<dbReference type="Pfam" id="PF00582">
    <property type="entry name" value="Usp"/>
    <property type="match status" value="1"/>
</dbReference>
<sequence length="274" mass="30044">MGYETVLLDASSVQHRETIWDYTLRLAVQHGAYVTAIHQGAPEIGHSGDPGQLDVYSERRETELVHKFEALARRYAGVQYEWRSDEGDRVERVARHGLYADLIVMGQFDPSDRGGLGTYEDPVEIALMSGRPVLVLPRSDRFAHIASRVILAWNDSPQAARMVSAALPFLVNATTVDVVIVKEDVTPGLDAKVQSADGHEIKSYLARHHVNASVTTVPAGVLEVSEVLLSMVADKAADLLCMGVYGHPKLRQVAVGQTSAALMRRMMVPTFVVC</sequence>
<evidence type="ECO:0000313" key="3">
    <source>
        <dbReference type="Proteomes" id="UP000028302"/>
    </source>
</evidence>
<proteinExistence type="predicted"/>
<dbReference type="InterPro" id="IPR006016">
    <property type="entry name" value="UspA"/>
</dbReference>
<dbReference type="Proteomes" id="UP000028302">
    <property type="component" value="Unassembled WGS sequence"/>
</dbReference>
<dbReference type="STRING" id="1304275.C41B8_10815"/>
<reference evidence="2 3" key="1">
    <citation type="submission" date="2013-03" db="EMBL/GenBank/DDBJ databases">
        <title>Salinisphaera hydrothermalis C41B8 Genome Sequencing.</title>
        <authorList>
            <person name="Li C."/>
            <person name="Lai Q."/>
            <person name="Shao Z."/>
        </authorList>
    </citation>
    <scope>NUCLEOTIDE SEQUENCE [LARGE SCALE GENOMIC DNA]</scope>
    <source>
        <strain evidence="2 3">C41B8</strain>
    </source>
</reference>
<dbReference type="EMBL" id="APNK01000015">
    <property type="protein sequence ID" value="KEZ77206.1"/>
    <property type="molecule type" value="Genomic_DNA"/>
</dbReference>
<organism evidence="2 3">
    <name type="scientific">Salinisphaera hydrothermalis (strain C41B8)</name>
    <dbReference type="NCBI Taxonomy" id="1304275"/>
    <lineage>
        <taxon>Bacteria</taxon>
        <taxon>Pseudomonadati</taxon>
        <taxon>Pseudomonadota</taxon>
        <taxon>Gammaproteobacteria</taxon>
        <taxon>Salinisphaerales</taxon>
        <taxon>Salinisphaeraceae</taxon>
        <taxon>Salinisphaera</taxon>
    </lineage>
</organism>
<comment type="caution">
    <text evidence="2">The sequence shown here is derived from an EMBL/GenBank/DDBJ whole genome shotgun (WGS) entry which is preliminary data.</text>
</comment>
<protein>
    <submittedName>
        <fullName evidence="2">Universal stress protein UspA</fullName>
    </submittedName>
</protein>
<dbReference type="Gene3D" id="3.40.50.12370">
    <property type="match status" value="1"/>
</dbReference>
<dbReference type="CDD" id="cd00293">
    <property type="entry name" value="USP-like"/>
    <property type="match status" value="1"/>
</dbReference>
<gene>
    <name evidence="2" type="ORF">C41B8_10815</name>
</gene>
<feature type="domain" description="UspA" evidence="1">
    <location>
        <begin position="148"/>
        <end position="273"/>
    </location>
</feature>